<dbReference type="AlphaFoldDB" id="A0A841FP37"/>
<dbReference type="RefSeq" id="WP_184790417.1">
    <property type="nucleotide sequence ID" value="NZ_BONT01000054.1"/>
</dbReference>
<dbReference type="EMBL" id="JACHGT010000013">
    <property type="protein sequence ID" value="MBB6037594.1"/>
    <property type="molecule type" value="Genomic_DNA"/>
</dbReference>
<name>A0A841FP37_9ACTN</name>
<dbReference type="CDD" id="cd02440">
    <property type="entry name" value="AdoMet_MTases"/>
    <property type="match status" value="1"/>
</dbReference>
<dbReference type="PANTHER" id="PTHR42912">
    <property type="entry name" value="METHYLTRANSFERASE"/>
    <property type="match status" value="1"/>
</dbReference>
<dbReference type="Pfam" id="PF13649">
    <property type="entry name" value="Methyltransf_25"/>
    <property type="match status" value="1"/>
</dbReference>
<keyword evidence="2" id="KW-0489">Methyltransferase</keyword>
<dbReference type="Proteomes" id="UP000548476">
    <property type="component" value="Unassembled WGS sequence"/>
</dbReference>
<accession>A0A841FP37</accession>
<organism evidence="2 3">
    <name type="scientific">Phytomonospora endophytica</name>
    <dbReference type="NCBI Taxonomy" id="714109"/>
    <lineage>
        <taxon>Bacteria</taxon>
        <taxon>Bacillati</taxon>
        <taxon>Actinomycetota</taxon>
        <taxon>Actinomycetes</taxon>
        <taxon>Micromonosporales</taxon>
        <taxon>Micromonosporaceae</taxon>
        <taxon>Phytomonospora</taxon>
    </lineage>
</organism>
<sequence length="214" mass="23598">MTEPADVTETRTAYDTVATDYAEILHDHLAGQPLDRAVLNLFAETVSGEVADVGCGPGRVTAYLDGVGVKAFGIDLSPGMIEVARSRYPGLRFEVGTMAGLSLGDGSLGGLVAWYSLIHTPPERHPEIFAEFARVVAPGGLLLVAFQSSEDERVRLEHAYGHDVEYDVYRLSLPRMVRELEAAGFEELWRTLRRPSDEPGYAKEQAYVCLRRRE</sequence>
<evidence type="ECO:0000259" key="1">
    <source>
        <dbReference type="Pfam" id="PF13649"/>
    </source>
</evidence>
<dbReference type="InterPro" id="IPR041698">
    <property type="entry name" value="Methyltransf_25"/>
</dbReference>
<dbReference type="Gene3D" id="3.40.50.150">
    <property type="entry name" value="Vaccinia Virus protein VP39"/>
    <property type="match status" value="1"/>
</dbReference>
<protein>
    <submittedName>
        <fullName evidence="2">SAM-dependent methyltransferase</fullName>
    </submittedName>
</protein>
<keyword evidence="3" id="KW-1185">Reference proteome</keyword>
<evidence type="ECO:0000313" key="3">
    <source>
        <dbReference type="Proteomes" id="UP000548476"/>
    </source>
</evidence>
<feature type="domain" description="Methyltransferase" evidence="1">
    <location>
        <begin position="50"/>
        <end position="140"/>
    </location>
</feature>
<dbReference type="InterPro" id="IPR029063">
    <property type="entry name" value="SAM-dependent_MTases_sf"/>
</dbReference>
<dbReference type="InterPro" id="IPR050508">
    <property type="entry name" value="Methyltransf_Superfamily"/>
</dbReference>
<proteinExistence type="predicted"/>
<dbReference type="GO" id="GO:0008168">
    <property type="term" value="F:methyltransferase activity"/>
    <property type="evidence" value="ECO:0007669"/>
    <property type="project" value="UniProtKB-KW"/>
</dbReference>
<reference evidence="2 3" key="1">
    <citation type="submission" date="2020-08" db="EMBL/GenBank/DDBJ databases">
        <title>Genomic Encyclopedia of Type Strains, Phase IV (KMG-IV): sequencing the most valuable type-strain genomes for metagenomic binning, comparative biology and taxonomic classification.</title>
        <authorList>
            <person name="Goeker M."/>
        </authorList>
    </citation>
    <scope>NUCLEOTIDE SEQUENCE [LARGE SCALE GENOMIC DNA]</scope>
    <source>
        <strain evidence="2 3">YIM 65646</strain>
    </source>
</reference>
<comment type="caution">
    <text evidence="2">The sequence shown here is derived from an EMBL/GenBank/DDBJ whole genome shotgun (WGS) entry which is preliminary data.</text>
</comment>
<evidence type="ECO:0000313" key="2">
    <source>
        <dbReference type="EMBL" id="MBB6037594.1"/>
    </source>
</evidence>
<dbReference type="SUPFAM" id="SSF53335">
    <property type="entry name" value="S-adenosyl-L-methionine-dependent methyltransferases"/>
    <property type="match status" value="1"/>
</dbReference>
<gene>
    <name evidence="2" type="ORF">HNR73_005472</name>
</gene>
<dbReference type="GO" id="GO:0032259">
    <property type="term" value="P:methylation"/>
    <property type="evidence" value="ECO:0007669"/>
    <property type="project" value="UniProtKB-KW"/>
</dbReference>
<keyword evidence="2" id="KW-0808">Transferase</keyword>